<evidence type="ECO:0000256" key="2">
    <source>
        <dbReference type="ARBA" id="ARBA00006364"/>
    </source>
</evidence>
<comment type="subcellular location">
    <subcellularLocation>
        <location evidence="1 7">Cell membrane</location>
        <topology evidence="1 7">Multi-pass membrane protein</topology>
    </subcellularLocation>
</comment>
<accession>A0A0E9Q7Z0</accession>
<dbReference type="InterPro" id="IPR008516">
    <property type="entry name" value="Na/K-Atpase_Interacting"/>
</dbReference>
<comment type="caution">
    <text evidence="7">Lacks conserved residue(s) required for the propagation of feature annotation.</text>
</comment>
<name>A0A0E9Q7Z0_ANGAN</name>
<evidence type="ECO:0000256" key="4">
    <source>
        <dbReference type="ARBA" id="ARBA00022692"/>
    </source>
</evidence>
<evidence type="ECO:0000256" key="6">
    <source>
        <dbReference type="ARBA" id="ARBA00023136"/>
    </source>
</evidence>
<reference evidence="8" key="1">
    <citation type="submission" date="2014-11" db="EMBL/GenBank/DDBJ databases">
        <authorList>
            <person name="Amaro Gonzalez C."/>
        </authorList>
    </citation>
    <scope>NUCLEOTIDE SEQUENCE</scope>
</reference>
<reference evidence="8" key="2">
    <citation type="journal article" date="2015" name="Fish Shellfish Immunol.">
        <title>Early steps in the European eel (Anguilla anguilla)-Vibrio vulnificus interaction in the gills: Role of the RtxA13 toxin.</title>
        <authorList>
            <person name="Callol A."/>
            <person name="Pajuelo D."/>
            <person name="Ebbesson L."/>
            <person name="Teles M."/>
            <person name="MacKenzie S."/>
            <person name="Amaro C."/>
        </authorList>
    </citation>
    <scope>NUCLEOTIDE SEQUENCE</scope>
</reference>
<sequence>MVEFQYLEVMHSSLQILLALVGFVYACYVISVVHRGRGQLST</sequence>
<dbReference type="AlphaFoldDB" id="A0A0E9Q7Z0"/>
<keyword evidence="3 7" id="KW-1003">Cell membrane</keyword>
<dbReference type="GO" id="GO:0002028">
    <property type="term" value="P:regulation of sodium ion transport"/>
    <property type="evidence" value="ECO:0007669"/>
    <property type="project" value="UniProtKB-UniRule"/>
</dbReference>
<dbReference type="EMBL" id="GBXM01095581">
    <property type="protein sequence ID" value="JAH12996.1"/>
    <property type="molecule type" value="Transcribed_RNA"/>
</dbReference>
<organism evidence="8">
    <name type="scientific">Anguilla anguilla</name>
    <name type="common">European freshwater eel</name>
    <name type="synonym">Muraena anguilla</name>
    <dbReference type="NCBI Taxonomy" id="7936"/>
    <lineage>
        <taxon>Eukaryota</taxon>
        <taxon>Metazoa</taxon>
        <taxon>Chordata</taxon>
        <taxon>Craniata</taxon>
        <taxon>Vertebrata</taxon>
        <taxon>Euteleostomi</taxon>
        <taxon>Actinopterygii</taxon>
        <taxon>Neopterygii</taxon>
        <taxon>Teleostei</taxon>
        <taxon>Anguilliformes</taxon>
        <taxon>Anguillidae</taxon>
        <taxon>Anguilla</taxon>
    </lineage>
</organism>
<protein>
    <recommendedName>
        <fullName evidence="7">Sodium/potassium-transporting ATPase subunit beta-1-interacting protein</fullName>
        <shortName evidence="7">Na(+)/K(+)-transporting ATPase subunit beta-1-interacting protein</shortName>
    </recommendedName>
</protein>
<dbReference type="GO" id="GO:0005886">
    <property type="term" value="C:plasma membrane"/>
    <property type="evidence" value="ECO:0007669"/>
    <property type="project" value="UniProtKB-SubCell"/>
</dbReference>
<comment type="similarity">
    <text evidence="2 7">Belongs to the NKAIN family.</text>
</comment>
<feature type="transmembrane region" description="Helical" evidence="7">
    <location>
        <begin position="12"/>
        <end position="33"/>
    </location>
</feature>
<dbReference type="Pfam" id="PF05640">
    <property type="entry name" value="NKAIN"/>
    <property type="match status" value="1"/>
</dbReference>
<keyword evidence="6 7" id="KW-0472">Membrane</keyword>
<keyword evidence="5 7" id="KW-1133">Transmembrane helix</keyword>
<evidence type="ECO:0000256" key="7">
    <source>
        <dbReference type="RuleBase" id="RU368041"/>
    </source>
</evidence>
<keyword evidence="4 7" id="KW-0812">Transmembrane</keyword>
<proteinExistence type="inferred from homology"/>
<evidence type="ECO:0000313" key="8">
    <source>
        <dbReference type="EMBL" id="JAH12996.1"/>
    </source>
</evidence>
<evidence type="ECO:0000256" key="1">
    <source>
        <dbReference type="ARBA" id="ARBA00004651"/>
    </source>
</evidence>
<evidence type="ECO:0000256" key="5">
    <source>
        <dbReference type="ARBA" id="ARBA00022989"/>
    </source>
</evidence>
<evidence type="ECO:0000256" key="3">
    <source>
        <dbReference type="ARBA" id="ARBA00022475"/>
    </source>
</evidence>